<evidence type="ECO:0000313" key="3">
    <source>
        <dbReference type="Proteomes" id="UP000054350"/>
    </source>
</evidence>
<gene>
    <name evidence="2" type="ORF">AMAG_15155</name>
</gene>
<organism evidence="2 3">
    <name type="scientific">Allomyces macrogynus (strain ATCC 38327)</name>
    <name type="common">Allomyces javanicus var. macrogynus</name>
    <dbReference type="NCBI Taxonomy" id="578462"/>
    <lineage>
        <taxon>Eukaryota</taxon>
        <taxon>Fungi</taxon>
        <taxon>Fungi incertae sedis</taxon>
        <taxon>Blastocladiomycota</taxon>
        <taxon>Blastocladiomycetes</taxon>
        <taxon>Blastocladiales</taxon>
        <taxon>Blastocladiaceae</taxon>
        <taxon>Allomyces</taxon>
    </lineage>
</organism>
<feature type="region of interest" description="Disordered" evidence="1">
    <location>
        <begin position="1"/>
        <end position="24"/>
    </location>
</feature>
<keyword evidence="3" id="KW-1185">Reference proteome</keyword>
<dbReference type="Proteomes" id="UP000054350">
    <property type="component" value="Unassembled WGS sequence"/>
</dbReference>
<dbReference type="AlphaFoldDB" id="A0A0L0T601"/>
<reference evidence="2 3" key="1">
    <citation type="submission" date="2009-11" db="EMBL/GenBank/DDBJ databases">
        <title>Annotation of Allomyces macrogynus ATCC 38327.</title>
        <authorList>
            <consortium name="The Broad Institute Genome Sequencing Platform"/>
            <person name="Russ C."/>
            <person name="Cuomo C."/>
            <person name="Burger G."/>
            <person name="Gray M.W."/>
            <person name="Holland P.W.H."/>
            <person name="King N."/>
            <person name="Lang F.B.F."/>
            <person name="Roger A.J."/>
            <person name="Ruiz-Trillo I."/>
            <person name="Young S.K."/>
            <person name="Zeng Q."/>
            <person name="Gargeya S."/>
            <person name="Fitzgerald M."/>
            <person name="Haas B."/>
            <person name="Abouelleil A."/>
            <person name="Alvarado L."/>
            <person name="Arachchi H.M."/>
            <person name="Berlin A."/>
            <person name="Chapman S.B."/>
            <person name="Gearin G."/>
            <person name="Goldberg J."/>
            <person name="Griggs A."/>
            <person name="Gujja S."/>
            <person name="Hansen M."/>
            <person name="Heiman D."/>
            <person name="Howarth C."/>
            <person name="Larimer J."/>
            <person name="Lui A."/>
            <person name="MacDonald P.J.P."/>
            <person name="McCowen C."/>
            <person name="Montmayeur A."/>
            <person name="Murphy C."/>
            <person name="Neiman D."/>
            <person name="Pearson M."/>
            <person name="Priest M."/>
            <person name="Roberts A."/>
            <person name="Saif S."/>
            <person name="Shea T."/>
            <person name="Sisk P."/>
            <person name="Stolte C."/>
            <person name="Sykes S."/>
            <person name="Wortman J."/>
            <person name="Nusbaum C."/>
            <person name="Birren B."/>
        </authorList>
    </citation>
    <scope>NUCLEOTIDE SEQUENCE [LARGE SCALE GENOMIC DNA]</scope>
    <source>
        <strain evidence="2 3">ATCC 38327</strain>
    </source>
</reference>
<protein>
    <submittedName>
        <fullName evidence="2">Uncharacterized protein</fullName>
    </submittedName>
</protein>
<proteinExistence type="predicted"/>
<accession>A0A0L0T601</accession>
<evidence type="ECO:0000313" key="2">
    <source>
        <dbReference type="EMBL" id="KNE70187.1"/>
    </source>
</evidence>
<reference evidence="3" key="2">
    <citation type="submission" date="2009-11" db="EMBL/GenBank/DDBJ databases">
        <title>The Genome Sequence of Allomyces macrogynus strain ATCC 38327.</title>
        <authorList>
            <consortium name="The Broad Institute Genome Sequencing Platform"/>
            <person name="Russ C."/>
            <person name="Cuomo C."/>
            <person name="Shea T."/>
            <person name="Young S.K."/>
            <person name="Zeng Q."/>
            <person name="Koehrsen M."/>
            <person name="Haas B."/>
            <person name="Borodovsky M."/>
            <person name="Guigo R."/>
            <person name="Alvarado L."/>
            <person name="Berlin A."/>
            <person name="Borenstein D."/>
            <person name="Chen Z."/>
            <person name="Engels R."/>
            <person name="Freedman E."/>
            <person name="Gellesch M."/>
            <person name="Goldberg J."/>
            <person name="Griggs A."/>
            <person name="Gujja S."/>
            <person name="Heiman D."/>
            <person name="Hepburn T."/>
            <person name="Howarth C."/>
            <person name="Jen D."/>
            <person name="Larson L."/>
            <person name="Lewis B."/>
            <person name="Mehta T."/>
            <person name="Park D."/>
            <person name="Pearson M."/>
            <person name="Roberts A."/>
            <person name="Saif S."/>
            <person name="Shenoy N."/>
            <person name="Sisk P."/>
            <person name="Stolte C."/>
            <person name="Sykes S."/>
            <person name="Walk T."/>
            <person name="White J."/>
            <person name="Yandava C."/>
            <person name="Burger G."/>
            <person name="Gray M.W."/>
            <person name="Holland P.W.H."/>
            <person name="King N."/>
            <person name="Lang F.B.F."/>
            <person name="Roger A.J."/>
            <person name="Ruiz-Trillo I."/>
            <person name="Lander E."/>
            <person name="Nusbaum C."/>
        </authorList>
    </citation>
    <scope>NUCLEOTIDE SEQUENCE [LARGE SCALE GENOMIC DNA]</scope>
    <source>
        <strain evidence="3">ATCC 38327</strain>
    </source>
</reference>
<name>A0A0L0T601_ALLM3</name>
<sequence>MTRATTTLDSAPTRSTTARQPASHPTSLLRCRSCSTCVSTFSPAPIHSRATPTWTESSRRPKVPAGCRFSTSGSWPCRVASPRAASFCKTISPCTPTARAFGSVQTCGRRTIYVRAARARSRACSRQCGTARLTLTVIAVAGRGYRMRACFAAL</sequence>
<dbReference type="EMBL" id="GG745364">
    <property type="protein sequence ID" value="KNE70187.1"/>
    <property type="molecule type" value="Genomic_DNA"/>
</dbReference>
<dbReference type="VEuPathDB" id="FungiDB:AMAG_15155"/>
<evidence type="ECO:0000256" key="1">
    <source>
        <dbReference type="SAM" id="MobiDB-lite"/>
    </source>
</evidence>